<sequence length="468" mass="52208">MMSTLRKQGITPADRRGLLDEVHDWTAFLGEEAPHSEDAADRWATSVSHWVVDACLLADQDSLRAGLDALRDAYAELPPDQTAPELVGMVSALAEVVQAALDRAEQVVWEQTVDPNTHAARMLVEIAKEPGLTNAMLAGRLGVDPSEISRNGRLLNARGLAFNDRRRHSSWRATPRGESAAERVRSRTERAEPLEEGTVLPGSKDAATRWAHALSQITQLHQEARGGAAFDEGPQRPGLLLIDCKTARFSEVNRLMDSWVEQIKGKRTATHSIVGKDRSEPDHYVEIVEYPSYEEAIRNLQLPETSRMFREIVALCDEKPALVGLDVVRDQQYNKAIIHQYFNEVLNSRNLDLIDELFHPDYQDHDPANKVDAYGPAGVREKVAGYLSAFDLQFRDLEQTADGDDVTTRWTCHGTHTGEYMGFPATQKEVEITGIAIHRIRAGKIAEGWWNWDVLGMLQQLGIVEAAV</sequence>
<dbReference type="PANTHER" id="PTHR38436">
    <property type="entry name" value="POLYKETIDE CYCLASE SNOAL-LIKE DOMAIN"/>
    <property type="match status" value="1"/>
</dbReference>
<dbReference type="InterPro" id="IPR032710">
    <property type="entry name" value="NTF2-like_dom_sf"/>
</dbReference>
<dbReference type="GO" id="GO:0030638">
    <property type="term" value="P:polyketide metabolic process"/>
    <property type="evidence" value="ECO:0007669"/>
    <property type="project" value="InterPro"/>
</dbReference>
<gene>
    <name evidence="2" type="ORF">HNR72_008043</name>
</gene>
<proteinExistence type="predicted"/>
<feature type="region of interest" description="Disordered" evidence="1">
    <location>
        <begin position="166"/>
        <end position="200"/>
    </location>
</feature>
<dbReference type="InterPro" id="IPR036390">
    <property type="entry name" value="WH_DNA-bd_sf"/>
</dbReference>
<keyword evidence="3" id="KW-1185">Reference proteome</keyword>
<dbReference type="AlphaFoldDB" id="A0AA89QHN1"/>
<dbReference type="RefSeq" id="WP_311240818.1">
    <property type="nucleotide sequence ID" value="NZ_BAABFE010000021.1"/>
</dbReference>
<comment type="caution">
    <text evidence="2">The sequence shown here is derived from an EMBL/GenBank/DDBJ whole genome shotgun (WGS) entry which is preliminary data.</text>
</comment>
<reference evidence="2 3" key="1">
    <citation type="submission" date="2020-08" db="EMBL/GenBank/DDBJ databases">
        <title>Sequencing the genomes of 1000 actinobacteria strains.</title>
        <authorList>
            <person name="Klenk H.-P."/>
        </authorList>
    </citation>
    <scope>NUCLEOTIDE SEQUENCE [LARGE SCALE GENOMIC DNA]</scope>
    <source>
        <strain evidence="2 3">DSM 40129</strain>
    </source>
</reference>
<dbReference type="SUPFAM" id="SSF54427">
    <property type="entry name" value="NTF2-like"/>
    <property type="match status" value="1"/>
</dbReference>
<organism evidence="2 3">
    <name type="scientific">Streptomyces collinus</name>
    <dbReference type="NCBI Taxonomy" id="42684"/>
    <lineage>
        <taxon>Bacteria</taxon>
        <taxon>Bacillati</taxon>
        <taxon>Actinomycetota</taxon>
        <taxon>Actinomycetes</taxon>
        <taxon>Kitasatosporales</taxon>
        <taxon>Streptomycetaceae</taxon>
        <taxon>Streptomyces</taxon>
    </lineage>
</organism>
<feature type="compositionally biased region" description="Basic and acidic residues" evidence="1">
    <location>
        <begin position="179"/>
        <end position="193"/>
    </location>
</feature>
<evidence type="ECO:0000256" key="1">
    <source>
        <dbReference type="SAM" id="MobiDB-lite"/>
    </source>
</evidence>
<dbReference type="InterPro" id="IPR009959">
    <property type="entry name" value="Cyclase_SnoaL-like"/>
</dbReference>
<dbReference type="Pfam" id="PF07366">
    <property type="entry name" value="SnoaL"/>
    <property type="match status" value="1"/>
</dbReference>
<dbReference type="GeneID" id="93835811"/>
<dbReference type="SUPFAM" id="SSF46785">
    <property type="entry name" value="Winged helix' DNA-binding domain"/>
    <property type="match status" value="1"/>
</dbReference>
<accession>A0AA89QHN1</accession>
<evidence type="ECO:0000313" key="2">
    <source>
        <dbReference type="EMBL" id="MBB5816921.1"/>
    </source>
</evidence>
<name>A0AA89QHN1_STRCU</name>
<dbReference type="EMBL" id="JACHLX010000002">
    <property type="protein sequence ID" value="MBB5816921.1"/>
    <property type="molecule type" value="Genomic_DNA"/>
</dbReference>
<dbReference type="PANTHER" id="PTHR38436:SF1">
    <property type="entry name" value="ESTER CYCLASE"/>
    <property type="match status" value="1"/>
</dbReference>
<dbReference type="Gene3D" id="1.10.10.10">
    <property type="entry name" value="Winged helix-like DNA-binding domain superfamily/Winged helix DNA-binding domain"/>
    <property type="match status" value="1"/>
</dbReference>
<dbReference type="Proteomes" id="UP000579531">
    <property type="component" value="Unassembled WGS sequence"/>
</dbReference>
<dbReference type="InterPro" id="IPR036388">
    <property type="entry name" value="WH-like_DNA-bd_sf"/>
</dbReference>
<dbReference type="Gene3D" id="3.10.450.50">
    <property type="match status" value="1"/>
</dbReference>
<protein>
    <submittedName>
        <fullName evidence="2">Steroid delta-isomerase-like uncharacterized protein</fullName>
    </submittedName>
</protein>
<evidence type="ECO:0000313" key="3">
    <source>
        <dbReference type="Proteomes" id="UP000579531"/>
    </source>
</evidence>